<evidence type="ECO:0000313" key="12">
    <source>
        <dbReference type="EMBL" id="QEN07765.1"/>
    </source>
</evidence>
<dbReference type="InterPro" id="IPR006074">
    <property type="entry name" value="GTP1-OBG_CS"/>
</dbReference>
<dbReference type="HAMAP" id="MF_01454">
    <property type="entry name" value="GTPase_Obg"/>
    <property type="match status" value="1"/>
</dbReference>
<dbReference type="InterPro" id="IPR006169">
    <property type="entry name" value="GTP1_OBG_dom"/>
</dbReference>
<dbReference type="InterPro" id="IPR036726">
    <property type="entry name" value="GTP1_OBG_dom_sf"/>
</dbReference>
<feature type="binding site" evidence="8">
    <location>
        <begin position="309"/>
        <end position="311"/>
    </location>
    <ligand>
        <name>GTP</name>
        <dbReference type="ChEBI" id="CHEBI:37565"/>
    </ligand>
</feature>
<dbReference type="EC" id="3.6.5.-" evidence="8"/>
<gene>
    <name evidence="12" type="primary">obgE</name>
    <name evidence="8" type="synonym">obg</name>
    <name evidence="12" type="ORF">EXM22_07095</name>
</gene>
<evidence type="ECO:0000259" key="11">
    <source>
        <dbReference type="PROSITE" id="PS51883"/>
    </source>
</evidence>
<organism evidence="12 13">
    <name type="scientific">Oceanispirochaeta crateris</name>
    <dbReference type="NCBI Taxonomy" id="2518645"/>
    <lineage>
        <taxon>Bacteria</taxon>
        <taxon>Pseudomonadati</taxon>
        <taxon>Spirochaetota</taxon>
        <taxon>Spirochaetia</taxon>
        <taxon>Spirochaetales</taxon>
        <taxon>Spirochaetaceae</taxon>
        <taxon>Oceanispirochaeta</taxon>
    </lineage>
</organism>
<feature type="binding site" evidence="8">
    <location>
        <position position="176"/>
    </location>
    <ligand>
        <name>Mg(2+)</name>
        <dbReference type="ChEBI" id="CHEBI:18420"/>
    </ligand>
</feature>
<keyword evidence="5 8" id="KW-0378">Hydrolase</keyword>
<keyword evidence="4 8" id="KW-0547">Nucleotide-binding</keyword>
<dbReference type="GO" id="GO:0005525">
    <property type="term" value="F:GTP binding"/>
    <property type="evidence" value="ECO:0007669"/>
    <property type="project" value="UniProtKB-UniRule"/>
</dbReference>
<sequence>MQGFIDETRLEVYSGDGGAGSVSFRREKYVPQGGPDGGDGGRGGNVVFQVRNNLKTLSHLNHKHTYRAENGQSGRGKRMHGKDGESVIITIPPGTLIKDYQTGDIIKDFSDNQDGEEWAFLQGGNGGQGNWHFRTSRKQTPRFAQPGMPGEYAEIKLELNLIADIGFVGFPSVGKSSLLKALTNANPKVASYPFTTKIPNLGMLRLGEKDIVLADIPGIIEGASHGLGLGFKFLKHISRTAGLAFLIDLGEPDFEDTYAKLLVELEAYNPELLEKQRLLVGTKIDLEDSSDNLKKLQDLYPEEHVIAVSVFSREGLDELKLAMLKMAT</sequence>
<name>A0A5C1QHZ5_9SPIO</name>
<dbReference type="InterPro" id="IPR006073">
    <property type="entry name" value="GTP-bd"/>
</dbReference>
<dbReference type="NCBIfam" id="TIGR02729">
    <property type="entry name" value="Obg_CgtA"/>
    <property type="match status" value="1"/>
</dbReference>
<dbReference type="GO" id="GO:0005737">
    <property type="term" value="C:cytoplasm"/>
    <property type="evidence" value="ECO:0007669"/>
    <property type="project" value="UniProtKB-SubCell"/>
</dbReference>
<dbReference type="OrthoDB" id="9807318at2"/>
<dbReference type="Pfam" id="PF01018">
    <property type="entry name" value="GTP1_OBG"/>
    <property type="match status" value="1"/>
</dbReference>
<dbReference type="Pfam" id="PF01926">
    <property type="entry name" value="MMR_HSR1"/>
    <property type="match status" value="1"/>
</dbReference>
<dbReference type="PROSITE" id="PS51710">
    <property type="entry name" value="G_OBG"/>
    <property type="match status" value="1"/>
</dbReference>
<protein>
    <recommendedName>
        <fullName evidence="8">GTPase Obg</fullName>
        <ecNumber evidence="8">3.6.5.-</ecNumber>
    </recommendedName>
    <alternativeName>
        <fullName evidence="8">GTP-binding protein Obg</fullName>
    </alternativeName>
</protein>
<feature type="region of interest" description="Disordered" evidence="9">
    <location>
        <begin position="15"/>
        <end position="46"/>
    </location>
</feature>
<dbReference type="Gene3D" id="2.70.210.12">
    <property type="entry name" value="GTP1/OBG domain"/>
    <property type="match status" value="1"/>
</dbReference>
<evidence type="ECO:0000256" key="3">
    <source>
        <dbReference type="ARBA" id="ARBA00022723"/>
    </source>
</evidence>
<dbReference type="PANTHER" id="PTHR11702">
    <property type="entry name" value="DEVELOPMENTALLY REGULATED GTP-BINDING PROTEIN-RELATED"/>
    <property type="match status" value="1"/>
</dbReference>
<feature type="binding site" evidence="8">
    <location>
        <begin position="215"/>
        <end position="218"/>
    </location>
    <ligand>
        <name>GTP</name>
        <dbReference type="ChEBI" id="CHEBI:37565"/>
    </ligand>
</feature>
<dbReference type="InterPro" id="IPR014100">
    <property type="entry name" value="GTP-bd_Obg/CgtA"/>
</dbReference>
<accession>A0A5C1QHZ5</accession>
<evidence type="ECO:0000256" key="7">
    <source>
        <dbReference type="ARBA" id="ARBA00023134"/>
    </source>
</evidence>
<reference evidence="12 13" key="1">
    <citation type="submission" date="2019-02" db="EMBL/GenBank/DDBJ databases">
        <title>Complete Genome Sequence and Methylome Analysis of free living Spirochaetas.</title>
        <authorList>
            <person name="Fomenkov A."/>
            <person name="Dubinina G."/>
            <person name="Leshcheva N."/>
            <person name="Mikheeva N."/>
            <person name="Grabovich M."/>
            <person name="Vincze T."/>
            <person name="Roberts R.J."/>
        </authorList>
    </citation>
    <scope>NUCLEOTIDE SEQUENCE [LARGE SCALE GENOMIC DNA]</scope>
    <source>
        <strain evidence="12 13">K2</strain>
    </source>
</reference>
<comment type="subcellular location">
    <subcellularLocation>
        <location evidence="8">Cytoplasm</location>
    </subcellularLocation>
</comment>
<dbReference type="PROSITE" id="PS00905">
    <property type="entry name" value="GTP1_OBG"/>
    <property type="match status" value="1"/>
</dbReference>
<keyword evidence="2 8" id="KW-0963">Cytoplasm</keyword>
<feature type="domain" description="Obg" evidence="11">
    <location>
        <begin position="2"/>
        <end position="162"/>
    </location>
</feature>
<proteinExistence type="inferred from homology"/>
<evidence type="ECO:0000259" key="10">
    <source>
        <dbReference type="PROSITE" id="PS51710"/>
    </source>
</evidence>
<dbReference type="CDD" id="cd01898">
    <property type="entry name" value="Obg"/>
    <property type="match status" value="1"/>
</dbReference>
<dbReference type="PRINTS" id="PR00326">
    <property type="entry name" value="GTP1OBG"/>
</dbReference>
<comment type="similarity">
    <text evidence="1 8">Belongs to the TRAFAC class OBG-HflX-like GTPase superfamily. OBG GTPase family.</text>
</comment>
<dbReference type="SUPFAM" id="SSF82051">
    <property type="entry name" value="Obg GTP-binding protein N-terminal domain"/>
    <property type="match status" value="1"/>
</dbReference>
<feature type="domain" description="OBG-type G" evidence="10">
    <location>
        <begin position="163"/>
        <end position="328"/>
    </location>
</feature>
<evidence type="ECO:0000256" key="4">
    <source>
        <dbReference type="ARBA" id="ARBA00022741"/>
    </source>
</evidence>
<dbReference type="InterPro" id="IPR027417">
    <property type="entry name" value="P-loop_NTPase"/>
</dbReference>
<evidence type="ECO:0000256" key="1">
    <source>
        <dbReference type="ARBA" id="ARBA00007699"/>
    </source>
</evidence>
<evidence type="ECO:0000313" key="13">
    <source>
        <dbReference type="Proteomes" id="UP000324209"/>
    </source>
</evidence>
<feature type="binding site" evidence="8">
    <location>
        <begin position="282"/>
        <end position="285"/>
    </location>
    <ligand>
        <name>GTP</name>
        <dbReference type="ChEBI" id="CHEBI:37565"/>
    </ligand>
</feature>
<keyword evidence="7 8" id="KW-0342">GTP-binding</keyword>
<feature type="binding site" evidence="8">
    <location>
        <position position="196"/>
    </location>
    <ligand>
        <name>Mg(2+)</name>
        <dbReference type="ChEBI" id="CHEBI:18420"/>
    </ligand>
</feature>
<dbReference type="NCBIfam" id="NF008955">
    <property type="entry name" value="PRK12297.1"/>
    <property type="match status" value="1"/>
</dbReference>
<dbReference type="NCBIfam" id="NF008956">
    <property type="entry name" value="PRK12299.1"/>
    <property type="match status" value="1"/>
</dbReference>
<feature type="compositionally biased region" description="Gly residues" evidence="9">
    <location>
        <begin position="34"/>
        <end position="44"/>
    </location>
</feature>
<comment type="cofactor">
    <cofactor evidence="8">
        <name>Mg(2+)</name>
        <dbReference type="ChEBI" id="CHEBI:18420"/>
    </cofactor>
</comment>
<dbReference type="PROSITE" id="PS51883">
    <property type="entry name" value="OBG"/>
    <property type="match status" value="1"/>
</dbReference>
<dbReference type="PANTHER" id="PTHR11702:SF31">
    <property type="entry name" value="MITOCHONDRIAL RIBOSOME-ASSOCIATED GTPASE 2"/>
    <property type="match status" value="1"/>
</dbReference>
<evidence type="ECO:0000256" key="6">
    <source>
        <dbReference type="ARBA" id="ARBA00022842"/>
    </source>
</evidence>
<dbReference type="GO" id="GO:0003924">
    <property type="term" value="F:GTPase activity"/>
    <property type="evidence" value="ECO:0007669"/>
    <property type="project" value="UniProtKB-UniRule"/>
</dbReference>
<dbReference type="EMBL" id="CP036150">
    <property type="protein sequence ID" value="QEN07765.1"/>
    <property type="molecule type" value="Genomic_DNA"/>
</dbReference>
<dbReference type="KEGG" id="ock:EXM22_07095"/>
<evidence type="ECO:0000256" key="8">
    <source>
        <dbReference type="HAMAP-Rule" id="MF_01454"/>
    </source>
</evidence>
<dbReference type="GO" id="GO:0042254">
    <property type="term" value="P:ribosome biogenesis"/>
    <property type="evidence" value="ECO:0007669"/>
    <property type="project" value="UniProtKB-UniRule"/>
</dbReference>
<feature type="region of interest" description="Disordered" evidence="9">
    <location>
        <begin position="60"/>
        <end position="82"/>
    </location>
</feature>
<dbReference type="InterPro" id="IPR031167">
    <property type="entry name" value="G_OBG"/>
</dbReference>
<dbReference type="Gene3D" id="3.40.50.300">
    <property type="entry name" value="P-loop containing nucleotide triphosphate hydrolases"/>
    <property type="match status" value="1"/>
</dbReference>
<dbReference type="GO" id="GO:0043022">
    <property type="term" value="F:ribosome binding"/>
    <property type="evidence" value="ECO:0007669"/>
    <property type="project" value="UniProtKB-ARBA"/>
</dbReference>
<evidence type="ECO:0000256" key="5">
    <source>
        <dbReference type="ARBA" id="ARBA00022801"/>
    </source>
</evidence>
<evidence type="ECO:0000256" key="9">
    <source>
        <dbReference type="SAM" id="MobiDB-lite"/>
    </source>
</evidence>
<dbReference type="InterPro" id="IPR045086">
    <property type="entry name" value="OBG_GTPase"/>
</dbReference>
<comment type="subunit">
    <text evidence="8">Monomer.</text>
</comment>
<comment type="function">
    <text evidence="8">An essential GTPase which binds GTP, GDP and possibly (p)ppGpp with moderate affinity, with high nucleotide exchange rates and a fairly low GTP hydrolysis rate. Plays a role in control of the cell cycle, stress response, ribosome biogenesis and in those bacteria that undergo differentiation, in morphogenesis control.</text>
</comment>
<dbReference type="GO" id="GO:0000287">
    <property type="term" value="F:magnesium ion binding"/>
    <property type="evidence" value="ECO:0007669"/>
    <property type="project" value="InterPro"/>
</dbReference>
<keyword evidence="6 8" id="KW-0460">Magnesium</keyword>
<keyword evidence="3 8" id="KW-0479">Metal-binding</keyword>
<keyword evidence="13" id="KW-1185">Reference proteome</keyword>
<dbReference type="PIRSF" id="PIRSF002401">
    <property type="entry name" value="GTP_bd_Obg/CgtA"/>
    <property type="match status" value="1"/>
</dbReference>
<dbReference type="SUPFAM" id="SSF52540">
    <property type="entry name" value="P-loop containing nucleoside triphosphate hydrolases"/>
    <property type="match status" value="1"/>
</dbReference>
<dbReference type="RefSeq" id="WP_149485845.1">
    <property type="nucleotide sequence ID" value="NZ_CP036150.1"/>
</dbReference>
<feature type="binding site" evidence="8">
    <location>
        <begin position="194"/>
        <end position="198"/>
    </location>
    <ligand>
        <name>GTP</name>
        <dbReference type="ChEBI" id="CHEBI:37565"/>
    </ligand>
</feature>
<feature type="binding site" evidence="8">
    <location>
        <begin position="169"/>
        <end position="176"/>
    </location>
    <ligand>
        <name>GTP</name>
        <dbReference type="ChEBI" id="CHEBI:37565"/>
    </ligand>
</feature>
<dbReference type="FunFam" id="2.70.210.12:FF:000001">
    <property type="entry name" value="GTPase Obg"/>
    <property type="match status" value="1"/>
</dbReference>
<dbReference type="Proteomes" id="UP000324209">
    <property type="component" value="Chromosome"/>
</dbReference>
<evidence type="ECO:0000256" key="2">
    <source>
        <dbReference type="ARBA" id="ARBA00022490"/>
    </source>
</evidence>
<dbReference type="AlphaFoldDB" id="A0A5C1QHZ5"/>